<feature type="domain" description="Peptidase M13 C-terminal" evidence="9">
    <location>
        <begin position="472"/>
        <end position="691"/>
    </location>
</feature>
<dbReference type="PRINTS" id="PR00786">
    <property type="entry name" value="NEPRILYSIN"/>
</dbReference>
<protein>
    <submittedName>
        <fullName evidence="12">Peptidase_M13_N domain-containing protein</fullName>
    </submittedName>
</protein>
<keyword evidence="7" id="KW-0482">Metalloprotease</keyword>
<evidence type="ECO:0000259" key="9">
    <source>
        <dbReference type="Pfam" id="PF01431"/>
    </source>
</evidence>
<dbReference type="Proteomes" id="UP000050741">
    <property type="component" value="Unassembled WGS sequence"/>
</dbReference>
<dbReference type="GO" id="GO:0046872">
    <property type="term" value="F:metal ion binding"/>
    <property type="evidence" value="ECO:0007669"/>
    <property type="project" value="UniProtKB-KW"/>
</dbReference>
<keyword evidence="5" id="KW-0378">Hydrolase</keyword>
<evidence type="ECO:0000256" key="6">
    <source>
        <dbReference type="ARBA" id="ARBA00022833"/>
    </source>
</evidence>
<dbReference type="CDD" id="cd08662">
    <property type="entry name" value="M13"/>
    <property type="match status" value="1"/>
</dbReference>
<evidence type="ECO:0000256" key="4">
    <source>
        <dbReference type="ARBA" id="ARBA00022723"/>
    </source>
</evidence>
<evidence type="ECO:0000256" key="5">
    <source>
        <dbReference type="ARBA" id="ARBA00022801"/>
    </source>
</evidence>
<reference evidence="12" key="3">
    <citation type="submission" date="2016-06" db="UniProtKB">
        <authorList>
            <consortium name="WormBaseParasite"/>
        </authorList>
    </citation>
    <scope>IDENTIFICATION</scope>
</reference>
<feature type="domain" description="Peptidase M13 N-terminal" evidence="10">
    <location>
        <begin position="47"/>
        <end position="444"/>
    </location>
</feature>
<accession>A0A183BRH6</accession>
<dbReference type="Pfam" id="PF01431">
    <property type="entry name" value="Peptidase_M13"/>
    <property type="match status" value="1"/>
</dbReference>
<dbReference type="Gene3D" id="3.40.390.10">
    <property type="entry name" value="Collagenase (Catalytic Domain)"/>
    <property type="match status" value="2"/>
</dbReference>
<keyword evidence="3" id="KW-0645">Protease</keyword>
<feature type="signal peptide" evidence="8">
    <location>
        <begin position="1"/>
        <end position="25"/>
    </location>
</feature>
<feature type="chain" id="PRO_5008146516" evidence="8">
    <location>
        <begin position="26"/>
        <end position="942"/>
    </location>
</feature>
<evidence type="ECO:0000256" key="8">
    <source>
        <dbReference type="SAM" id="SignalP"/>
    </source>
</evidence>
<keyword evidence="8" id="KW-0732">Signal</keyword>
<evidence type="ECO:0000256" key="1">
    <source>
        <dbReference type="ARBA" id="ARBA00001947"/>
    </source>
</evidence>
<keyword evidence="4" id="KW-0479">Metal-binding</keyword>
<name>A0A183BRH6_GLOPA</name>
<dbReference type="InterPro" id="IPR000718">
    <property type="entry name" value="Peptidase_M13"/>
</dbReference>
<evidence type="ECO:0000313" key="12">
    <source>
        <dbReference type="WBParaSite" id="GPLIN_000321200"/>
    </source>
</evidence>
<evidence type="ECO:0000259" key="10">
    <source>
        <dbReference type="Pfam" id="PF05649"/>
    </source>
</evidence>
<dbReference type="InterPro" id="IPR018497">
    <property type="entry name" value="Peptidase_M13_C"/>
</dbReference>
<reference evidence="11" key="1">
    <citation type="submission" date="2013-12" db="EMBL/GenBank/DDBJ databases">
        <authorList>
            <person name="Aslett M."/>
        </authorList>
    </citation>
    <scope>NUCLEOTIDE SEQUENCE [LARGE SCALE GENOMIC DNA]</scope>
    <source>
        <strain evidence="11">Lindley</strain>
    </source>
</reference>
<dbReference type="GO" id="GO:0004222">
    <property type="term" value="F:metalloendopeptidase activity"/>
    <property type="evidence" value="ECO:0007669"/>
    <property type="project" value="InterPro"/>
</dbReference>
<evidence type="ECO:0000256" key="7">
    <source>
        <dbReference type="ARBA" id="ARBA00023049"/>
    </source>
</evidence>
<dbReference type="PANTHER" id="PTHR11733:SF188">
    <property type="entry name" value="NEPRILYSIN"/>
    <property type="match status" value="1"/>
</dbReference>
<reference evidence="11" key="2">
    <citation type="submission" date="2014-05" db="EMBL/GenBank/DDBJ databases">
        <title>The genome and life-stage specific transcriptomes of Globodera pallida elucidate key aspects of plant parasitism by a cyst nematode.</title>
        <authorList>
            <person name="Cotton J.A."/>
            <person name="Lilley C.J."/>
            <person name="Jones L.M."/>
            <person name="Kikuchi T."/>
            <person name="Reid A.J."/>
            <person name="Thorpe P."/>
            <person name="Tsai I.J."/>
            <person name="Beasley H."/>
            <person name="Blok V."/>
            <person name="Cock P.J.A."/>
            <person name="Van den Akker S.E."/>
            <person name="Holroyd N."/>
            <person name="Hunt M."/>
            <person name="Mantelin S."/>
            <person name="Naghra H."/>
            <person name="Pain A."/>
            <person name="Palomares-Rius J.E."/>
            <person name="Zarowiecki M."/>
            <person name="Berriman M."/>
            <person name="Jones J.T."/>
            <person name="Urwin P.E."/>
        </authorList>
    </citation>
    <scope>NUCLEOTIDE SEQUENCE [LARGE SCALE GENOMIC DNA]</scope>
    <source>
        <strain evidence="11">Lindley</strain>
    </source>
</reference>
<dbReference type="InterPro" id="IPR008753">
    <property type="entry name" value="Peptidase_M13_N"/>
</dbReference>
<dbReference type="SUPFAM" id="SSF55486">
    <property type="entry name" value="Metalloproteases ('zincins'), catalytic domain"/>
    <property type="match status" value="1"/>
</dbReference>
<sequence length="942" mass="106597">MIFMKSIFPIFILFITLNYCSKTNGISRGFKDVAKQLKAALDPSVNPCQDFYAFACKNGIKNFQISDLQQRIMDSVQRKIEAFGENETLSMTERAVKKAYDICVSAYDAADVREVFLKIIHKFFEPMGGMPAMMKPGKWRPLNWNKFWEIVGELESKYKISTFFSSAIDTDNNNLFVLNQPALGRGRDLLVNPQFIAELDKYRKELIDALRTFASVTGFPVDEAHLVHSITRAVQFEVQLAMALVPEELGKNMKLQNNYYSFDAFTKTYPSVQWHSYLESFSGSPNGTYSRANVHQPQYIAFVSTVFAGNQWRQQTLVNFIALKIFQQLDEFFAYAPIPNLLKFHPKLEKRTILSESSFNRHDNGRRRCVVLMNSLIPLGTGYIYVKSIPKKERLASIKDAEMQTDLVVESFLEMVDSVGWISAEGKKKVHDKVFALQKKFGWPAEIFVLFLMEAHQDLISADFPESPTVVNAFYLPEKNSLTINYAAFNPPSYRHDFPKFYNFAGQASTIGHELSHGFDDIGIQFGPDGQLTGCTWDKCGLLDQNSSLGFAQMAQCVIHQYSRQCCPLKRGNIRCANGERTQGENIADLAGLQAAYRAYRKYIERTRAGVEEDRLPGLEQYSPNQIFWISYGQNWCEAFDEAKLAWQLRNDPHSPSECRVNQVVQDIYEFSRDFNCPNSLPMNPNERCRVWTISSSDSLPTPTKMRLSSFLLLSIVVVAALAKDDKAGDGKGKERRDRPAMIRSRRSTFGTIWSGIKLAKEATDKGCKVLRTKACTTPARKQRDTPAAMLENILPSDVGALVEKSTAELKKATETEGFHELSEAAQQRVLLDAAGKQGEIVKEKLKKAIDEAGKTVDKALDKIVSYSEVPVEAKMAMKQIFDTLTDETKTPKQKVERVKDLEEKLSPELKESLKPNTDEKAIDEAARFFSSVPQQIELGKN</sequence>
<dbReference type="WBParaSite" id="GPLIN_000321200">
    <property type="protein sequence ID" value="GPLIN_000321200"/>
    <property type="gene ID" value="GPLIN_000321200"/>
</dbReference>
<evidence type="ECO:0000313" key="11">
    <source>
        <dbReference type="Proteomes" id="UP000050741"/>
    </source>
</evidence>
<evidence type="ECO:0000256" key="3">
    <source>
        <dbReference type="ARBA" id="ARBA00022670"/>
    </source>
</evidence>
<comment type="similarity">
    <text evidence="2">Belongs to the peptidase M13 family.</text>
</comment>
<keyword evidence="11" id="KW-1185">Reference proteome</keyword>
<dbReference type="GO" id="GO:0016485">
    <property type="term" value="P:protein processing"/>
    <property type="evidence" value="ECO:0007669"/>
    <property type="project" value="TreeGrafter"/>
</dbReference>
<dbReference type="PANTHER" id="PTHR11733">
    <property type="entry name" value="ZINC METALLOPROTEASE FAMILY M13 NEPRILYSIN-RELATED"/>
    <property type="match status" value="1"/>
</dbReference>
<evidence type="ECO:0000256" key="2">
    <source>
        <dbReference type="ARBA" id="ARBA00007357"/>
    </source>
</evidence>
<dbReference type="PROSITE" id="PS51885">
    <property type="entry name" value="NEPRILYSIN"/>
    <property type="match status" value="1"/>
</dbReference>
<proteinExistence type="inferred from homology"/>
<dbReference type="GO" id="GO:0005886">
    <property type="term" value="C:plasma membrane"/>
    <property type="evidence" value="ECO:0007669"/>
    <property type="project" value="TreeGrafter"/>
</dbReference>
<comment type="cofactor">
    <cofactor evidence="1">
        <name>Zn(2+)</name>
        <dbReference type="ChEBI" id="CHEBI:29105"/>
    </cofactor>
</comment>
<organism evidence="11 12">
    <name type="scientific">Globodera pallida</name>
    <name type="common">Potato cyst nematode worm</name>
    <name type="synonym">Heterodera pallida</name>
    <dbReference type="NCBI Taxonomy" id="36090"/>
    <lineage>
        <taxon>Eukaryota</taxon>
        <taxon>Metazoa</taxon>
        <taxon>Ecdysozoa</taxon>
        <taxon>Nematoda</taxon>
        <taxon>Chromadorea</taxon>
        <taxon>Rhabditida</taxon>
        <taxon>Tylenchina</taxon>
        <taxon>Tylenchomorpha</taxon>
        <taxon>Tylenchoidea</taxon>
        <taxon>Heteroderidae</taxon>
        <taxon>Heteroderinae</taxon>
        <taxon>Globodera</taxon>
    </lineage>
</organism>
<keyword evidence="6" id="KW-0862">Zinc</keyword>
<dbReference type="InterPro" id="IPR024079">
    <property type="entry name" value="MetalloPept_cat_dom_sf"/>
</dbReference>
<dbReference type="AlphaFoldDB" id="A0A183BRH6"/>
<dbReference type="Pfam" id="PF05649">
    <property type="entry name" value="Peptidase_M13_N"/>
    <property type="match status" value="1"/>
</dbReference>